<dbReference type="AlphaFoldDB" id="A0A1C3PFH1"/>
<proteinExistence type="predicted"/>
<accession>A0A1C3PFH1</accession>
<sequence length="95" mass="10284">MWEARAARGRMDDLLAWLGRAVAGTAAEIYRGAGDNRDVVVVLFHPSVTDPSAAPPAHRDHVSVIADIPPGLLARSAQEWDFERVSSPGPDINDR</sequence>
<dbReference type="Proteomes" id="UP000199013">
    <property type="component" value="Unassembled WGS sequence"/>
</dbReference>
<name>A0A1C3PFH1_9ACTN</name>
<organism evidence="1 2">
    <name type="scientific">Candidatus Protofrankia californiensis</name>
    <dbReference type="NCBI Taxonomy" id="1839754"/>
    <lineage>
        <taxon>Bacteria</taxon>
        <taxon>Bacillati</taxon>
        <taxon>Actinomycetota</taxon>
        <taxon>Actinomycetes</taxon>
        <taxon>Frankiales</taxon>
        <taxon>Frankiaceae</taxon>
        <taxon>Protofrankia</taxon>
    </lineage>
</organism>
<dbReference type="EMBL" id="FLUV01002380">
    <property type="protein sequence ID" value="SBW28575.1"/>
    <property type="molecule type" value="Genomic_DNA"/>
</dbReference>
<evidence type="ECO:0000313" key="1">
    <source>
        <dbReference type="EMBL" id="SBW28575.1"/>
    </source>
</evidence>
<keyword evidence="2" id="KW-1185">Reference proteome</keyword>
<protein>
    <submittedName>
        <fullName evidence="1">Uncharacterized protein</fullName>
    </submittedName>
</protein>
<evidence type="ECO:0000313" key="2">
    <source>
        <dbReference type="Proteomes" id="UP000199013"/>
    </source>
</evidence>
<gene>
    <name evidence="1" type="ORF">FDG2_5744</name>
</gene>
<reference evidence="2" key="1">
    <citation type="submission" date="2016-02" db="EMBL/GenBank/DDBJ databases">
        <authorList>
            <person name="Wibberg D."/>
        </authorList>
    </citation>
    <scope>NUCLEOTIDE SEQUENCE [LARGE SCALE GENOMIC DNA]</scope>
</reference>